<keyword evidence="1" id="KW-0472">Membrane</keyword>
<dbReference type="PANTHER" id="PTHR38488">
    <property type="entry name" value="OXIDOREDUCTASE 9.5 KDA SUBUNIT, PUTATIVE (AFU_ORTHOLOGUE AFUA_5G08980)-RELATED"/>
    <property type="match status" value="1"/>
</dbReference>
<protein>
    <recommendedName>
        <fullName evidence="4">NADH-ubiquinone oxidoreductase 9.5 kDa subunit</fullName>
    </recommendedName>
</protein>
<feature type="transmembrane region" description="Helical" evidence="1">
    <location>
        <begin position="24"/>
        <end position="45"/>
    </location>
</feature>
<gene>
    <name evidence="2" type="ORF">IFR04_001459</name>
</gene>
<proteinExistence type="predicted"/>
<dbReference type="OrthoDB" id="2093409at2759"/>
<evidence type="ECO:0000256" key="1">
    <source>
        <dbReference type="SAM" id="Phobius"/>
    </source>
</evidence>
<reference evidence="2" key="1">
    <citation type="submission" date="2021-02" db="EMBL/GenBank/DDBJ databases">
        <title>Genome sequence Cadophora malorum strain M34.</title>
        <authorList>
            <person name="Stefanovic E."/>
            <person name="Vu D."/>
            <person name="Scully C."/>
            <person name="Dijksterhuis J."/>
            <person name="Roader J."/>
            <person name="Houbraken J."/>
        </authorList>
    </citation>
    <scope>NUCLEOTIDE SEQUENCE</scope>
    <source>
        <strain evidence="2">M34</strain>
    </source>
</reference>
<dbReference type="PANTHER" id="PTHR38488:SF1">
    <property type="entry name" value="OXIDOREDUCTASE 9.5 KDA SUBUNIT, PUTATIVE (AFU_ORTHOLOGUE AFUA_5G08980)-RELATED"/>
    <property type="match status" value="1"/>
</dbReference>
<sequence length="77" mass="8702">MSALPRFFSHPIRYLRWAAIEKPAIFYSLVIGSMGPVTILVAPPIRRMFGDGKRPEIPLTYPIPSGPRKTLEGYDDE</sequence>
<name>A0A8H7WI36_9HELO</name>
<dbReference type="AlphaFoldDB" id="A0A8H7WI36"/>
<evidence type="ECO:0008006" key="4">
    <source>
        <dbReference type="Google" id="ProtNLM"/>
    </source>
</evidence>
<keyword evidence="1" id="KW-0812">Transmembrane</keyword>
<dbReference type="Proteomes" id="UP000664132">
    <property type="component" value="Unassembled WGS sequence"/>
</dbReference>
<keyword evidence="3" id="KW-1185">Reference proteome</keyword>
<dbReference type="CDD" id="cd22903">
    <property type="entry name" value="NI9M"/>
    <property type="match status" value="1"/>
</dbReference>
<evidence type="ECO:0000313" key="2">
    <source>
        <dbReference type="EMBL" id="KAG4425309.1"/>
    </source>
</evidence>
<dbReference type="InterPro" id="IPR039961">
    <property type="entry name" value="Nuo9.5"/>
</dbReference>
<dbReference type="EMBL" id="JAFJYH010000011">
    <property type="protein sequence ID" value="KAG4425309.1"/>
    <property type="molecule type" value="Genomic_DNA"/>
</dbReference>
<comment type="caution">
    <text evidence="2">The sequence shown here is derived from an EMBL/GenBank/DDBJ whole genome shotgun (WGS) entry which is preliminary data.</text>
</comment>
<evidence type="ECO:0000313" key="3">
    <source>
        <dbReference type="Proteomes" id="UP000664132"/>
    </source>
</evidence>
<accession>A0A8H7WI36</accession>
<keyword evidence="1" id="KW-1133">Transmembrane helix</keyword>
<organism evidence="2 3">
    <name type="scientific">Cadophora malorum</name>
    <dbReference type="NCBI Taxonomy" id="108018"/>
    <lineage>
        <taxon>Eukaryota</taxon>
        <taxon>Fungi</taxon>
        <taxon>Dikarya</taxon>
        <taxon>Ascomycota</taxon>
        <taxon>Pezizomycotina</taxon>
        <taxon>Leotiomycetes</taxon>
        <taxon>Helotiales</taxon>
        <taxon>Ploettnerulaceae</taxon>
        <taxon>Cadophora</taxon>
    </lineage>
</organism>